<evidence type="ECO:0000313" key="4">
    <source>
        <dbReference type="EMBL" id="CAJ0570578.1"/>
    </source>
</evidence>
<comment type="caution">
    <text evidence="4">The sequence shown here is derived from an EMBL/GenBank/DDBJ whole genome shotgun (WGS) entry which is preliminary data.</text>
</comment>
<feature type="compositionally biased region" description="Basic and acidic residues" evidence="1">
    <location>
        <begin position="129"/>
        <end position="155"/>
    </location>
</feature>
<sequence length="468" mass="54942">MSAIWLLICLLFIRRVVAQEEGYGGDDYEVDDPNGTTGSEARRARLRRWYPWWRKDLKADVLSENFFEKFITHFRNPAIHPCDNFYRHVCPISMELKDTYYAQVQAHGVEKLRQWGIIGTFNRSVEAASRSKVDPEQQDRRKMQKELRAKNEQPHEDVVRLRREREEMGDLVEKLSMIPDRVEFLTDALERVHGMNRRLPRMHNNLQDQMMKLVETFSREPNYEELYRQHVNAINELTIFFAVVDETLEQIDGLKALIDVTKKTFEHLKFTPDQWPDRYFEISYAWTTSLKPMIEKWASIQQLLAVGLRRIGSSNSGRYVSMSIWELMPVLVNPGADPAIALWPEKDCFSGLHTFLEDRSDFTGLRIAWEAFMVEVRDEWGNDGDPLKRLVYPDLGVTREQLFFYAQSIPYCSTYDRSQHIVGSKGRDVHSAHRIRVNMIHSNMEEFAIAFNCTPGDRMVQRPTCPYF</sequence>
<dbReference type="GO" id="GO:0004222">
    <property type="term" value="F:metalloendopeptidase activity"/>
    <property type="evidence" value="ECO:0007669"/>
    <property type="project" value="InterPro"/>
</dbReference>
<dbReference type="PANTHER" id="PTHR11733">
    <property type="entry name" value="ZINC METALLOPROTEASE FAMILY M13 NEPRILYSIN-RELATED"/>
    <property type="match status" value="1"/>
</dbReference>
<reference evidence="4" key="1">
    <citation type="submission" date="2023-06" db="EMBL/GenBank/DDBJ databases">
        <authorList>
            <person name="Delattre M."/>
        </authorList>
    </citation>
    <scope>NUCLEOTIDE SEQUENCE</scope>
    <source>
        <strain evidence="4">AF72</strain>
    </source>
</reference>
<protein>
    <recommendedName>
        <fullName evidence="3">Peptidase M13 C-terminal domain-containing protein</fullName>
    </recommendedName>
</protein>
<gene>
    <name evidence="4" type="ORF">MSPICULIGERA_LOCUS9015</name>
</gene>
<dbReference type="InterPro" id="IPR024079">
    <property type="entry name" value="MetalloPept_cat_dom_sf"/>
</dbReference>
<proteinExistence type="predicted"/>
<name>A0AA36FZM1_9BILA</name>
<dbReference type="PROSITE" id="PS51885">
    <property type="entry name" value="NEPRILYSIN"/>
    <property type="match status" value="1"/>
</dbReference>
<dbReference type="InterPro" id="IPR018497">
    <property type="entry name" value="Peptidase_M13_C"/>
</dbReference>
<dbReference type="GO" id="GO:0016485">
    <property type="term" value="P:protein processing"/>
    <property type="evidence" value="ECO:0007669"/>
    <property type="project" value="TreeGrafter"/>
</dbReference>
<keyword evidence="2" id="KW-0732">Signal</keyword>
<accession>A0AA36FZM1</accession>
<evidence type="ECO:0000256" key="1">
    <source>
        <dbReference type="SAM" id="MobiDB-lite"/>
    </source>
</evidence>
<dbReference type="Proteomes" id="UP001177023">
    <property type="component" value="Unassembled WGS sequence"/>
</dbReference>
<keyword evidence="5" id="KW-1185">Reference proteome</keyword>
<dbReference type="AlphaFoldDB" id="A0AA36FZM1"/>
<feature type="signal peptide" evidence="2">
    <location>
        <begin position="1"/>
        <end position="18"/>
    </location>
</feature>
<dbReference type="Pfam" id="PF01431">
    <property type="entry name" value="Peptidase_M13"/>
    <property type="match status" value="1"/>
</dbReference>
<dbReference type="EMBL" id="CATQJA010002404">
    <property type="protein sequence ID" value="CAJ0570578.1"/>
    <property type="molecule type" value="Genomic_DNA"/>
</dbReference>
<feature type="region of interest" description="Disordered" evidence="1">
    <location>
        <begin position="127"/>
        <end position="155"/>
    </location>
</feature>
<dbReference type="GO" id="GO:0005886">
    <property type="term" value="C:plasma membrane"/>
    <property type="evidence" value="ECO:0007669"/>
    <property type="project" value="TreeGrafter"/>
</dbReference>
<feature type="domain" description="Peptidase M13 C-terminal" evidence="3">
    <location>
        <begin position="347"/>
        <end position="465"/>
    </location>
</feature>
<dbReference type="SUPFAM" id="SSF55486">
    <property type="entry name" value="Metalloproteases ('zincins'), catalytic domain"/>
    <property type="match status" value="1"/>
</dbReference>
<feature type="chain" id="PRO_5041417653" description="Peptidase M13 C-terminal domain-containing protein" evidence="2">
    <location>
        <begin position="19"/>
        <end position="468"/>
    </location>
</feature>
<dbReference type="PANTHER" id="PTHR11733:SF208">
    <property type="entry name" value="PEPTIDASE M13 C-TERMINAL DOMAIN-CONTAINING PROTEIN"/>
    <property type="match status" value="1"/>
</dbReference>
<evidence type="ECO:0000313" key="5">
    <source>
        <dbReference type="Proteomes" id="UP001177023"/>
    </source>
</evidence>
<evidence type="ECO:0000259" key="3">
    <source>
        <dbReference type="Pfam" id="PF01431"/>
    </source>
</evidence>
<organism evidence="4 5">
    <name type="scientific">Mesorhabditis spiculigera</name>
    <dbReference type="NCBI Taxonomy" id="96644"/>
    <lineage>
        <taxon>Eukaryota</taxon>
        <taxon>Metazoa</taxon>
        <taxon>Ecdysozoa</taxon>
        <taxon>Nematoda</taxon>
        <taxon>Chromadorea</taxon>
        <taxon>Rhabditida</taxon>
        <taxon>Rhabditina</taxon>
        <taxon>Rhabditomorpha</taxon>
        <taxon>Rhabditoidea</taxon>
        <taxon>Rhabditidae</taxon>
        <taxon>Mesorhabditinae</taxon>
        <taxon>Mesorhabditis</taxon>
    </lineage>
</organism>
<evidence type="ECO:0000256" key="2">
    <source>
        <dbReference type="SAM" id="SignalP"/>
    </source>
</evidence>
<feature type="non-terminal residue" evidence="4">
    <location>
        <position position="1"/>
    </location>
</feature>
<dbReference type="InterPro" id="IPR000718">
    <property type="entry name" value="Peptidase_M13"/>
</dbReference>
<dbReference type="Gene3D" id="3.40.390.10">
    <property type="entry name" value="Collagenase (Catalytic Domain)"/>
    <property type="match status" value="1"/>
</dbReference>